<dbReference type="InterPro" id="IPR025669">
    <property type="entry name" value="AAA_dom"/>
</dbReference>
<dbReference type="Proteomes" id="UP001589783">
    <property type="component" value="Unassembled WGS sequence"/>
</dbReference>
<dbReference type="Pfam" id="PF13614">
    <property type="entry name" value="AAA_31"/>
    <property type="match status" value="1"/>
</dbReference>
<gene>
    <name evidence="2" type="ORF">ACFFJD_02295</name>
</gene>
<dbReference type="InterPro" id="IPR027417">
    <property type="entry name" value="P-loop_NTPase"/>
</dbReference>
<comment type="caution">
    <text evidence="2">The sequence shown here is derived from an EMBL/GenBank/DDBJ whole genome shotgun (WGS) entry which is preliminary data.</text>
</comment>
<dbReference type="EMBL" id="JBHLWV010000006">
    <property type="protein sequence ID" value="MFC0313684.1"/>
    <property type="molecule type" value="Genomic_DNA"/>
</dbReference>
<sequence length="305" mass="32394">MNSYAPYLTRTVVSANSKGGVGKTSVAVNVAGLAAESGWRTLLIDLDPQGNAADDLGYGVSDDGMHLADAIQGRAPMAPVITDVRPNLDVIPGGSRLDDLESFVTGAIMKGQVEEPHLMFAAALAGVAGEYDLIVIDTPPTRPLLMQQALGAARWLLIPTKSDRASIRGLQKLAQQLTSVRRYNPDVQVLGAVLFGVTSGASNVRKNAIEDLSAVLNEDGVVFDTVIRHVEATAVEARYANKLVHELAKEVEDAEPYYEAIKAGNKPVSLPSSAPRLAGDYMLLTQEILSALTEVFTDEAEAVEA</sequence>
<evidence type="ECO:0000313" key="2">
    <source>
        <dbReference type="EMBL" id="MFC0313684.1"/>
    </source>
</evidence>
<evidence type="ECO:0000313" key="3">
    <source>
        <dbReference type="Proteomes" id="UP001589783"/>
    </source>
</evidence>
<protein>
    <submittedName>
        <fullName evidence="2">ParA family protein</fullName>
    </submittedName>
</protein>
<dbReference type="RefSeq" id="WP_382360318.1">
    <property type="nucleotide sequence ID" value="NZ_JBHLWV010000006.1"/>
</dbReference>
<evidence type="ECO:0000259" key="1">
    <source>
        <dbReference type="Pfam" id="PF13614"/>
    </source>
</evidence>
<dbReference type="Gene3D" id="3.40.50.300">
    <property type="entry name" value="P-loop containing nucleotide triphosphate hydrolases"/>
    <property type="match status" value="1"/>
</dbReference>
<reference evidence="2 3" key="1">
    <citation type="submission" date="2024-09" db="EMBL/GenBank/DDBJ databases">
        <authorList>
            <person name="Sun Q."/>
            <person name="Mori K."/>
        </authorList>
    </citation>
    <scope>NUCLEOTIDE SEQUENCE [LARGE SCALE GENOMIC DNA]</scope>
    <source>
        <strain evidence="2 3">CCM 7957</strain>
    </source>
</reference>
<name>A0ABV6H478_9ACTN</name>
<dbReference type="CDD" id="cd02042">
    <property type="entry name" value="ParAB_family"/>
    <property type="match status" value="1"/>
</dbReference>
<organism evidence="2 3">
    <name type="scientific">Gordonia phosphorivorans</name>
    <dbReference type="NCBI Taxonomy" id="1056982"/>
    <lineage>
        <taxon>Bacteria</taxon>
        <taxon>Bacillati</taxon>
        <taxon>Actinomycetota</taxon>
        <taxon>Actinomycetes</taxon>
        <taxon>Mycobacteriales</taxon>
        <taxon>Gordoniaceae</taxon>
        <taxon>Gordonia</taxon>
    </lineage>
</organism>
<dbReference type="InterPro" id="IPR050678">
    <property type="entry name" value="DNA_Partitioning_ATPase"/>
</dbReference>
<dbReference type="PANTHER" id="PTHR13696:SF99">
    <property type="entry name" value="COBYRINIC ACID AC-DIAMIDE SYNTHASE"/>
    <property type="match status" value="1"/>
</dbReference>
<dbReference type="SUPFAM" id="SSF52540">
    <property type="entry name" value="P-loop containing nucleoside triphosphate hydrolases"/>
    <property type="match status" value="1"/>
</dbReference>
<feature type="domain" description="AAA" evidence="1">
    <location>
        <begin position="10"/>
        <end position="188"/>
    </location>
</feature>
<accession>A0ABV6H478</accession>
<keyword evidence="3" id="KW-1185">Reference proteome</keyword>
<dbReference type="PANTHER" id="PTHR13696">
    <property type="entry name" value="P-LOOP CONTAINING NUCLEOSIDE TRIPHOSPHATE HYDROLASE"/>
    <property type="match status" value="1"/>
</dbReference>
<proteinExistence type="predicted"/>